<keyword evidence="2" id="KW-1185">Reference proteome</keyword>
<gene>
    <name evidence="1" type="ORF">GA0070606_5431</name>
</gene>
<dbReference type="RefSeq" id="WP_091105750.1">
    <property type="nucleotide sequence ID" value="NZ_FMHZ01000002.1"/>
</dbReference>
<dbReference type="OrthoDB" id="3837528at2"/>
<reference evidence="2" key="1">
    <citation type="submission" date="2016-06" db="EMBL/GenBank/DDBJ databases">
        <authorList>
            <person name="Varghese N."/>
            <person name="Submissions Spin"/>
        </authorList>
    </citation>
    <scope>NUCLEOTIDE SEQUENCE [LARGE SCALE GENOMIC DNA]</scope>
    <source>
        <strain evidence="2">DSM 43903</strain>
    </source>
</reference>
<evidence type="ECO:0000313" key="2">
    <source>
        <dbReference type="Proteomes" id="UP000199001"/>
    </source>
</evidence>
<dbReference type="AlphaFoldDB" id="A0A1C6VW06"/>
<proteinExistence type="predicted"/>
<dbReference type="STRING" id="47855.GA0070606_5431"/>
<sequence>MVPPPPPGEVVPSYGYLVLSPGERLTLAGHMLATHQPDGPVVRVGFAWPFIAVNDRRCTWCRNAWPCSAASWAEQVQVDAYGWAL</sequence>
<protein>
    <submittedName>
        <fullName evidence="1">Uncharacterized protein</fullName>
    </submittedName>
</protein>
<dbReference type="Proteomes" id="UP000199001">
    <property type="component" value="Unassembled WGS sequence"/>
</dbReference>
<dbReference type="EMBL" id="FMHZ01000002">
    <property type="protein sequence ID" value="SCL70538.1"/>
    <property type="molecule type" value="Genomic_DNA"/>
</dbReference>
<evidence type="ECO:0000313" key="1">
    <source>
        <dbReference type="EMBL" id="SCL70538.1"/>
    </source>
</evidence>
<accession>A0A1C6VW06</accession>
<name>A0A1C6VW06_9ACTN</name>
<organism evidence="1 2">
    <name type="scientific">Micromonospora citrea</name>
    <dbReference type="NCBI Taxonomy" id="47855"/>
    <lineage>
        <taxon>Bacteria</taxon>
        <taxon>Bacillati</taxon>
        <taxon>Actinomycetota</taxon>
        <taxon>Actinomycetes</taxon>
        <taxon>Micromonosporales</taxon>
        <taxon>Micromonosporaceae</taxon>
        <taxon>Micromonospora</taxon>
    </lineage>
</organism>